<evidence type="ECO:0000313" key="1">
    <source>
        <dbReference type="EMBL" id="EED35657.1"/>
    </source>
</evidence>
<organism evidence="1 2">
    <name type="scientific">Luminiphilus syltensis NOR5-1B</name>
    <dbReference type="NCBI Taxonomy" id="565045"/>
    <lineage>
        <taxon>Bacteria</taxon>
        <taxon>Pseudomonadati</taxon>
        <taxon>Pseudomonadota</taxon>
        <taxon>Gammaproteobacteria</taxon>
        <taxon>Cellvibrionales</taxon>
        <taxon>Halieaceae</taxon>
        <taxon>Luminiphilus</taxon>
    </lineage>
</organism>
<proteinExistence type="predicted"/>
<dbReference type="EMBL" id="DS999411">
    <property type="protein sequence ID" value="EED35657.1"/>
    <property type="molecule type" value="Genomic_DNA"/>
</dbReference>
<accession>B8KXJ8</accession>
<dbReference type="HOGENOM" id="CLU_3253658_0_0_6"/>
<name>B8KXJ8_9GAMM</name>
<gene>
    <name evidence="1" type="ORF">NOR51B_1604</name>
</gene>
<sequence>MGFVLSLIRISPGFFKSLRLQPLSHFITVFWLATLAVFDRFF</sequence>
<dbReference type="Proteomes" id="UP000004699">
    <property type="component" value="Unassembled WGS sequence"/>
</dbReference>
<dbReference type="AlphaFoldDB" id="B8KXJ8"/>
<reference evidence="2" key="1">
    <citation type="journal article" date="2013" name="BMC Microbiol.">
        <title>Taxonomy and evolution of bacteriochlorophyll a-containing members of the OM60/NOR5 clade of marine gammaproteobacteria: description of Luminiphilus syltensis gen. nov., sp. nov., reclassification of Haliea rubra as Pseudohaliea rubra gen. nov., comb. nov., and emendation of Chromatocurvus halotolerans.</title>
        <authorList>
            <person name="Spring S."/>
            <person name="Riedel T."/>
            <person name="Sproer C."/>
            <person name="Yan S."/>
            <person name="Harder J."/>
            <person name="Fuchs B.M."/>
        </authorList>
    </citation>
    <scope>NUCLEOTIDE SEQUENCE [LARGE SCALE GENOMIC DNA]</scope>
    <source>
        <strain evidence="2">NOR51-B</strain>
    </source>
</reference>
<protein>
    <submittedName>
        <fullName evidence="1">Uncharacterized protein</fullName>
    </submittedName>
</protein>
<keyword evidence="2" id="KW-1185">Reference proteome</keyword>
<dbReference type="STRING" id="565045.NOR51B_1604"/>
<evidence type="ECO:0000313" key="2">
    <source>
        <dbReference type="Proteomes" id="UP000004699"/>
    </source>
</evidence>